<protein>
    <submittedName>
        <fullName evidence="7">Acyl-ACP--UDP-N-acetylglucosamine O-acyltransferase</fullName>
        <ecNumber evidence="7">2.3.1.129</ecNumber>
    </submittedName>
</protein>
<dbReference type="GO" id="GO:0016020">
    <property type="term" value="C:membrane"/>
    <property type="evidence" value="ECO:0007669"/>
    <property type="project" value="GOC"/>
</dbReference>
<reference evidence="7" key="2">
    <citation type="submission" date="2021-04" db="EMBL/GenBank/DDBJ databases">
        <authorList>
            <person name="Gilroy R."/>
        </authorList>
    </citation>
    <scope>NUCLEOTIDE SEQUENCE</scope>
    <source>
        <strain evidence="7">ChiHecec2B26-12326</strain>
    </source>
</reference>
<dbReference type="InterPro" id="IPR011004">
    <property type="entry name" value="Trimer_LpxA-like_sf"/>
</dbReference>
<dbReference type="Proteomes" id="UP000823847">
    <property type="component" value="Unassembled WGS sequence"/>
</dbReference>
<proteinExistence type="predicted"/>
<dbReference type="Pfam" id="PF13720">
    <property type="entry name" value="Acetyltransf_11"/>
    <property type="match status" value="1"/>
</dbReference>
<sequence length="255" mass="28110">MISPLAYVDPGAKIGKNVTVYPFAFIDKNVEIGDDCVIMPYASVMSGTRMGRGNRVFQNAVLGAEPQDFKYKGDDTLLVIGDNNVIRENVVINRATFADGKTEIGNGNFLHEGVHISHDTKIGSHCVLGYGSKLSGNCLLEDCVIFGGNILMSQGCRVGCWSMVQTGCRFRKDIPPYIVAAKEPTTYYGINAHILEHEGYSEKVVKHMSHAYRIIYQGNTSIFDALLMIKDQVPMSEEIQHIIDFVNASKLGIIK</sequence>
<dbReference type="PANTHER" id="PTHR43480:SF1">
    <property type="entry name" value="ACYL-[ACYL-CARRIER-PROTEIN]--UDP-N-ACETYLGLUCOSAMINE O-ACYLTRANSFERASE, MITOCHONDRIAL-RELATED"/>
    <property type="match status" value="1"/>
</dbReference>
<dbReference type="Pfam" id="PF00132">
    <property type="entry name" value="Hexapep"/>
    <property type="match status" value="1"/>
</dbReference>
<evidence type="ECO:0000313" key="8">
    <source>
        <dbReference type="Proteomes" id="UP000823847"/>
    </source>
</evidence>
<evidence type="ECO:0000256" key="1">
    <source>
        <dbReference type="ARBA" id="ARBA00022516"/>
    </source>
</evidence>
<dbReference type="InterPro" id="IPR001451">
    <property type="entry name" value="Hexapep"/>
</dbReference>
<dbReference type="GO" id="GO:0008780">
    <property type="term" value="F:acyl-[acyl-carrier-protein]-UDP-N-acetylglucosamine O-acyltransferase activity"/>
    <property type="evidence" value="ECO:0007669"/>
    <property type="project" value="UniProtKB-EC"/>
</dbReference>
<evidence type="ECO:0000256" key="5">
    <source>
        <dbReference type="ARBA" id="ARBA00023315"/>
    </source>
</evidence>
<dbReference type="PIRSF" id="PIRSF000456">
    <property type="entry name" value="UDP-GlcNAc_acltr"/>
    <property type="match status" value="1"/>
</dbReference>
<feature type="domain" description="UDP N-acetylglucosamine O-acyltransferase C-terminal" evidence="6">
    <location>
        <begin position="173"/>
        <end position="254"/>
    </location>
</feature>
<evidence type="ECO:0000313" key="7">
    <source>
        <dbReference type="EMBL" id="HIX85948.1"/>
    </source>
</evidence>
<dbReference type="PANTHER" id="PTHR43480">
    <property type="entry name" value="ACYL-[ACYL-CARRIER-PROTEIN]--UDP-N-ACETYLGLUCOSAMINE O-ACYLTRANSFERASE"/>
    <property type="match status" value="1"/>
</dbReference>
<dbReference type="CDD" id="cd03351">
    <property type="entry name" value="LbH_UDP-GlcNAc_AT"/>
    <property type="match status" value="1"/>
</dbReference>
<evidence type="ECO:0000256" key="4">
    <source>
        <dbReference type="ARBA" id="ARBA00023098"/>
    </source>
</evidence>
<dbReference type="NCBIfam" id="TIGR01852">
    <property type="entry name" value="lipid_A_lpxA"/>
    <property type="match status" value="1"/>
</dbReference>
<organism evidence="7 8">
    <name type="scientific">Candidatus Parabacteroides intestinigallinarum</name>
    <dbReference type="NCBI Taxonomy" id="2838722"/>
    <lineage>
        <taxon>Bacteria</taxon>
        <taxon>Pseudomonadati</taxon>
        <taxon>Bacteroidota</taxon>
        <taxon>Bacteroidia</taxon>
        <taxon>Bacteroidales</taxon>
        <taxon>Tannerellaceae</taxon>
        <taxon>Parabacteroides</taxon>
    </lineage>
</organism>
<dbReference type="Gene3D" id="1.20.1180.10">
    <property type="entry name" value="Udp N-acetylglucosamine O-acyltransferase, C-terminal domain"/>
    <property type="match status" value="1"/>
</dbReference>
<keyword evidence="2" id="KW-0441">Lipid A biosynthesis</keyword>
<evidence type="ECO:0000256" key="2">
    <source>
        <dbReference type="ARBA" id="ARBA00022556"/>
    </source>
</evidence>
<keyword evidence="4" id="KW-0443">Lipid metabolism</keyword>
<dbReference type="GO" id="GO:0009245">
    <property type="term" value="P:lipid A biosynthetic process"/>
    <property type="evidence" value="ECO:0007669"/>
    <property type="project" value="UniProtKB-KW"/>
</dbReference>
<gene>
    <name evidence="7" type="primary">lpxA</name>
    <name evidence="7" type="ORF">H9848_04990</name>
</gene>
<dbReference type="AlphaFoldDB" id="A0A9D2BQJ7"/>
<dbReference type="Gene3D" id="2.160.10.10">
    <property type="entry name" value="Hexapeptide repeat proteins"/>
    <property type="match status" value="1"/>
</dbReference>
<dbReference type="InterPro" id="IPR029098">
    <property type="entry name" value="Acetyltransf_C"/>
</dbReference>
<accession>A0A9D2BQJ7</accession>
<keyword evidence="1" id="KW-0444">Lipid biosynthesis</keyword>
<name>A0A9D2BQJ7_9BACT</name>
<comment type="caution">
    <text evidence="7">The sequence shown here is derived from an EMBL/GenBank/DDBJ whole genome shotgun (WGS) entry which is preliminary data.</text>
</comment>
<evidence type="ECO:0000259" key="6">
    <source>
        <dbReference type="Pfam" id="PF13720"/>
    </source>
</evidence>
<dbReference type="InterPro" id="IPR037157">
    <property type="entry name" value="Acetyltransf_C_sf"/>
</dbReference>
<reference evidence="7" key="1">
    <citation type="journal article" date="2021" name="PeerJ">
        <title>Extensive microbial diversity within the chicken gut microbiome revealed by metagenomics and culture.</title>
        <authorList>
            <person name="Gilroy R."/>
            <person name="Ravi A."/>
            <person name="Getino M."/>
            <person name="Pursley I."/>
            <person name="Horton D.L."/>
            <person name="Alikhan N.F."/>
            <person name="Baker D."/>
            <person name="Gharbi K."/>
            <person name="Hall N."/>
            <person name="Watson M."/>
            <person name="Adriaenssens E.M."/>
            <person name="Foster-Nyarko E."/>
            <person name="Jarju S."/>
            <person name="Secka A."/>
            <person name="Antonio M."/>
            <person name="Oren A."/>
            <person name="Chaudhuri R.R."/>
            <person name="La Ragione R."/>
            <person name="Hildebrand F."/>
            <person name="Pallen M.J."/>
        </authorList>
    </citation>
    <scope>NUCLEOTIDE SEQUENCE</scope>
    <source>
        <strain evidence="7">ChiHecec2B26-12326</strain>
    </source>
</reference>
<keyword evidence="3 7" id="KW-0808">Transferase</keyword>
<dbReference type="EC" id="2.3.1.129" evidence="7"/>
<dbReference type="SUPFAM" id="SSF51161">
    <property type="entry name" value="Trimeric LpxA-like enzymes"/>
    <property type="match status" value="1"/>
</dbReference>
<dbReference type="NCBIfam" id="NF003657">
    <property type="entry name" value="PRK05289.1"/>
    <property type="match status" value="1"/>
</dbReference>
<keyword evidence="5 7" id="KW-0012">Acyltransferase</keyword>
<dbReference type="EMBL" id="DXEN01000032">
    <property type="protein sequence ID" value="HIX85948.1"/>
    <property type="molecule type" value="Genomic_DNA"/>
</dbReference>
<evidence type="ECO:0000256" key="3">
    <source>
        <dbReference type="ARBA" id="ARBA00022679"/>
    </source>
</evidence>
<dbReference type="InterPro" id="IPR010137">
    <property type="entry name" value="Lipid_A_LpxA"/>
</dbReference>